<evidence type="ECO:0000256" key="4">
    <source>
        <dbReference type="SAM" id="MobiDB-lite"/>
    </source>
</evidence>
<dbReference type="VEuPathDB" id="FungiDB:H257_14967"/>
<dbReference type="GO" id="GO:0046872">
    <property type="term" value="F:metal ion binding"/>
    <property type="evidence" value="ECO:0007669"/>
    <property type="project" value="UniProtKB-KW"/>
</dbReference>
<dbReference type="Pfam" id="PF05721">
    <property type="entry name" value="PhyH"/>
    <property type="match status" value="1"/>
</dbReference>
<dbReference type="PANTHER" id="PTHR20883">
    <property type="entry name" value="PHYTANOYL-COA DIOXYGENASE DOMAIN CONTAINING 1"/>
    <property type="match status" value="1"/>
</dbReference>
<evidence type="ECO:0008006" key="6">
    <source>
        <dbReference type="Google" id="ProtNLM"/>
    </source>
</evidence>
<keyword evidence="3" id="KW-0408">Iron</keyword>
<evidence type="ECO:0000256" key="1">
    <source>
        <dbReference type="ARBA" id="ARBA00001962"/>
    </source>
</evidence>
<dbReference type="OrthoDB" id="4664297at2759"/>
<feature type="region of interest" description="Disordered" evidence="4">
    <location>
        <begin position="265"/>
        <end position="320"/>
    </location>
</feature>
<accession>W4FQX8</accession>
<evidence type="ECO:0000313" key="5">
    <source>
        <dbReference type="EMBL" id="ETV69361.1"/>
    </source>
</evidence>
<dbReference type="EMBL" id="KI913177">
    <property type="protein sequence ID" value="ETV69361.1"/>
    <property type="molecule type" value="Genomic_DNA"/>
</dbReference>
<dbReference type="SUPFAM" id="SSF51197">
    <property type="entry name" value="Clavaminate synthase-like"/>
    <property type="match status" value="1"/>
</dbReference>
<organism evidence="5">
    <name type="scientific">Aphanomyces astaci</name>
    <name type="common">Crayfish plague agent</name>
    <dbReference type="NCBI Taxonomy" id="112090"/>
    <lineage>
        <taxon>Eukaryota</taxon>
        <taxon>Sar</taxon>
        <taxon>Stramenopiles</taxon>
        <taxon>Oomycota</taxon>
        <taxon>Saprolegniomycetes</taxon>
        <taxon>Saprolegniales</taxon>
        <taxon>Verrucalvaceae</taxon>
        <taxon>Aphanomyces</taxon>
    </lineage>
</organism>
<protein>
    <recommendedName>
        <fullName evidence="6">Phytanoyl-CoA dioxygenase</fullName>
    </recommendedName>
</protein>
<dbReference type="AlphaFoldDB" id="W4FQX8"/>
<dbReference type="GeneID" id="20816963"/>
<reference evidence="5" key="1">
    <citation type="submission" date="2013-12" db="EMBL/GenBank/DDBJ databases">
        <title>The Genome Sequence of Aphanomyces astaci APO3.</title>
        <authorList>
            <consortium name="The Broad Institute Genomics Platform"/>
            <person name="Russ C."/>
            <person name="Tyler B."/>
            <person name="van West P."/>
            <person name="Dieguez-Uribeondo J."/>
            <person name="Young S.K."/>
            <person name="Zeng Q."/>
            <person name="Gargeya S."/>
            <person name="Fitzgerald M."/>
            <person name="Abouelleil A."/>
            <person name="Alvarado L."/>
            <person name="Chapman S.B."/>
            <person name="Gainer-Dewar J."/>
            <person name="Goldberg J."/>
            <person name="Griggs A."/>
            <person name="Gujja S."/>
            <person name="Hansen M."/>
            <person name="Howarth C."/>
            <person name="Imamovic A."/>
            <person name="Ireland A."/>
            <person name="Larimer J."/>
            <person name="McCowan C."/>
            <person name="Murphy C."/>
            <person name="Pearson M."/>
            <person name="Poon T.W."/>
            <person name="Priest M."/>
            <person name="Roberts A."/>
            <person name="Saif S."/>
            <person name="Shea T."/>
            <person name="Sykes S."/>
            <person name="Wortman J."/>
            <person name="Nusbaum C."/>
            <person name="Birren B."/>
        </authorList>
    </citation>
    <scope>NUCLEOTIDE SEQUENCE [LARGE SCALE GENOMIC DNA]</scope>
    <source>
        <strain evidence="5">APO3</strain>
    </source>
</reference>
<dbReference type="InterPro" id="IPR008775">
    <property type="entry name" value="Phytyl_CoA_dOase-like"/>
</dbReference>
<proteinExistence type="predicted"/>
<comment type="cofactor">
    <cofactor evidence="1">
        <name>Fe cation</name>
        <dbReference type="ChEBI" id="CHEBI:24875"/>
    </cofactor>
</comment>
<evidence type="ECO:0000256" key="2">
    <source>
        <dbReference type="ARBA" id="ARBA00022723"/>
    </source>
</evidence>
<dbReference type="PANTHER" id="PTHR20883:SF15">
    <property type="entry name" value="PHYTANOYL-COA DIOXYGENASE DOMAIN-CONTAINING PROTEIN 1"/>
    <property type="match status" value="1"/>
</dbReference>
<dbReference type="RefSeq" id="XP_009841218.1">
    <property type="nucleotide sequence ID" value="XM_009842916.1"/>
</dbReference>
<keyword evidence="2" id="KW-0479">Metal-binding</keyword>
<sequence>MGSTCVQDIIDGNESKDKDDSQDTEDEEIGLSEEEVAHFIEHGYVLLRNAFPVDTAAACRDFLWNRIEQDGVKQHDCATWPEKHWISESYDDKTGSPWTEVLTPRLKRAMDQVCGEDRWIPSDLTCGWWVLTFPGHAMLPWGPAGHWHVDGARYIHHIDSKESGLLPIFLFSDIAPGDGGTALAPGSHKHVAHILAAAKPHGLKGGQVSAAAKGWVNQHKQSWVEVQGRAGDVMLTHPFLIHARSKNCGATVRFMCNPNVGLKEPMQLSHAGQDGEDKDGENSSTRKHSPVEAAIVQALSEPSTVSRNNKRKRAQYERNV</sequence>
<gene>
    <name evidence="5" type="ORF">H257_14967</name>
</gene>
<feature type="region of interest" description="Disordered" evidence="4">
    <location>
        <begin position="1"/>
        <end position="29"/>
    </location>
</feature>
<dbReference type="Gene3D" id="2.60.120.620">
    <property type="entry name" value="q2cbj1_9rhob like domain"/>
    <property type="match status" value="1"/>
</dbReference>
<name>W4FQX8_APHAT</name>
<evidence type="ECO:0000256" key="3">
    <source>
        <dbReference type="ARBA" id="ARBA00023004"/>
    </source>
</evidence>